<dbReference type="PANTHER" id="PTHR22604">
    <property type="entry name" value="OXIDOREDUCTASES"/>
    <property type="match status" value="1"/>
</dbReference>
<dbReference type="OrthoDB" id="64915at2759"/>
<dbReference type="GO" id="GO:0047837">
    <property type="term" value="F:D-xylose 1-dehydrogenase (NADP+) activity"/>
    <property type="evidence" value="ECO:0007669"/>
    <property type="project" value="UniProtKB-EC"/>
</dbReference>
<dbReference type="Gene3D" id="3.40.50.720">
    <property type="entry name" value="NAD(P)-binding Rossmann-like Domain"/>
    <property type="match status" value="1"/>
</dbReference>
<dbReference type="Proteomes" id="UP000053989">
    <property type="component" value="Unassembled WGS sequence"/>
</dbReference>
<reference evidence="9" key="2">
    <citation type="submission" date="2015-01" db="EMBL/GenBank/DDBJ databases">
        <title>Evolutionary Origins and Diversification of the Mycorrhizal Mutualists.</title>
        <authorList>
            <consortium name="DOE Joint Genome Institute"/>
            <consortium name="Mycorrhizal Genomics Consortium"/>
            <person name="Kohler A."/>
            <person name="Kuo A."/>
            <person name="Nagy L.G."/>
            <person name="Floudas D."/>
            <person name="Copeland A."/>
            <person name="Barry K.W."/>
            <person name="Cichocki N."/>
            <person name="Veneault-Fourrey C."/>
            <person name="LaButti K."/>
            <person name="Lindquist E.A."/>
            <person name="Lipzen A."/>
            <person name="Lundell T."/>
            <person name="Morin E."/>
            <person name="Murat C."/>
            <person name="Riley R."/>
            <person name="Ohm R."/>
            <person name="Sun H."/>
            <person name="Tunlid A."/>
            <person name="Henrissat B."/>
            <person name="Grigoriev I.V."/>
            <person name="Hibbett D.S."/>
            <person name="Martin F."/>
        </authorList>
    </citation>
    <scope>NUCLEOTIDE SEQUENCE [LARGE SCALE GENOMIC DNA]</scope>
    <source>
        <strain evidence="9">Foug A</strain>
    </source>
</reference>
<proteinExistence type="inferred from homology"/>
<dbReference type="AlphaFoldDB" id="A0A0C3DPA2"/>
<name>A0A0C3DPA2_9AGAM</name>
<dbReference type="InterPro" id="IPR036291">
    <property type="entry name" value="NAD(P)-bd_dom_sf"/>
</dbReference>
<sequence length="398" mass="43979">MAAVVGCLKRLNAALFNPPTVPKAPETGSPLRIGILGAAQIVPFAIIDPAKSHPDVEVYAIAARDIAKAEKFAKKHGINKWFGGQNGYQELLDDPAIDVVYNPLPNGLHYEWTIKALTAGKHVLLEKPSGDTAEETRRMFELADRKNLVLLEAFHYRFHPAIQRVKEIIDSGELGSIKEIHVSLCYPKGIITDGDIRLNYGIGGGALMDAGCYTLNCLRYLASNDPTAVVSAKTLRYPKDPRIDTATSADLLFPSSTPGGEPMKASIKCDMMVPDLFGFIPRLDGAVVHVTCEKGVVHMFNFPLPVIYHYITVIPHGGKKRTEKAYLFPPGSLAKGEEWWSTYRYQLEAFVDKVRGRVPQTWVSGEDSIQNMFWIEKIYEKIGLGSRPQASFQLPVDG</sequence>
<dbReference type="InterPro" id="IPR000683">
    <property type="entry name" value="Gfo/Idh/MocA-like_OxRdtase_N"/>
</dbReference>
<feature type="domain" description="GFO/IDH/MocA-like oxidoreductase" evidence="7">
    <location>
        <begin position="162"/>
        <end position="270"/>
    </location>
</feature>
<evidence type="ECO:0000259" key="7">
    <source>
        <dbReference type="Pfam" id="PF22725"/>
    </source>
</evidence>
<dbReference type="EMBL" id="KN822095">
    <property type="protein sequence ID" value="KIM57821.1"/>
    <property type="molecule type" value="Genomic_DNA"/>
</dbReference>
<accession>A0A0C3DPA2</accession>
<dbReference type="SUPFAM" id="SSF51735">
    <property type="entry name" value="NAD(P)-binding Rossmann-fold domains"/>
    <property type="match status" value="1"/>
</dbReference>
<comment type="catalytic activity">
    <reaction evidence="5">
        <text>D-xylose + NADP(+) = D-xylono-1,5-lactone + NADPH + H(+)</text>
        <dbReference type="Rhea" id="RHEA:22000"/>
        <dbReference type="ChEBI" id="CHEBI:15378"/>
        <dbReference type="ChEBI" id="CHEBI:15867"/>
        <dbReference type="ChEBI" id="CHEBI:53455"/>
        <dbReference type="ChEBI" id="CHEBI:57783"/>
        <dbReference type="ChEBI" id="CHEBI:58349"/>
        <dbReference type="EC" id="1.1.1.179"/>
    </reaction>
</comment>
<evidence type="ECO:0000256" key="5">
    <source>
        <dbReference type="ARBA" id="ARBA00049233"/>
    </source>
</evidence>
<dbReference type="InterPro" id="IPR050984">
    <property type="entry name" value="Gfo/Idh/MocA_domain"/>
</dbReference>
<comment type="similarity">
    <text evidence="1">Belongs to the Gfo/Idh/MocA family.</text>
</comment>
<dbReference type="InterPro" id="IPR055170">
    <property type="entry name" value="GFO_IDH_MocA-like_dom"/>
</dbReference>
<keyword evidence="9" id="KW-1185">Reference proteome</keyword>
<dbReference type="EC" id="1.1.1.179" evidence="3"/>
<dbReference type="SUPFAM" id="SSF55347">
    <property type="entry name" value="Glyceraldehyde-3-phosphate dehydrogenase-like, C-terminal domain"/>
    <property type="match status" value="1"/>
</dbReference>
<reference evidence="8 9" key="1">
    <citation type="submission" date="2014-04" db="EMBL/GenBank/DDBJ databases">
        <authorList>
            <consortium name="DOE Joint Genome Institute"/>
            <person name="Kuo A."/>
            <person name="Kohler A."/>
            <person name="Nagy L.G."/>
            <person name="Floudas D."/>
            <person name="Copeland A."/>
            <person name="Barry K.W."/>
            <person name="Cichocki N."/>
            <person name="Veneault-Fourrey C."/>
            <person name="LaButti K."/>
            <person name="Lindquist E.A."/>
            <person name="Lipzen A."/>
            <person name="Lundell T."/>
            <person name="Morin E."/>
            <person name="Murat C."/>
            <person name="Sun H."/>
            <person name="Tunlid A."/>
            <person name="Henrissat B."/>
            <person name="Grigoriev I.V."/>
            <person name="Hibbett D.S."/>
            <person name="Martin F."/>
            <person name="Nordberg H.P."/>
            <person name="Cantor M.N."/>
            <person name="Hua S.X."/>
        </authorList>
    </citation>
    <scope>NUCLEOTIDE SEQUENCE [LARGE SCALE GENOMIC DNA]</scope>
    <source>
        <strain evidence="8 9">Foug A</strain>
    </source>
</reference>
<dbReference type="STRING" id="1036808.A0A0C3DPA2"/>
<evidence type="ECO:0000256" key="2">
    <source>
        <dbReference type="ARBA" id="ARBA00023002"/>
    </source>
</evidence>
<dbReference type="Gene3D" id="3.30.360.10">
    <property type="entry name" value="Dihydrodipicolinate Reductase, domain 2"/>
    <property type="match status" value="1"/>
</dbReference>
<evidence type="ECO:0000256" key="3">
    <source>
        <dbReference type="ARBA" id="ARBA00038984"/>
    </source>
</evidence>
<evidence type="ECO:0000256" key="4">
    <source>
        <dbReference type="ARBA" id="ARBA00042988"/>
    </source>
</evidence>
<evidence type="ECO:0000259" key="6">
    <source>
        <dbReference type="Pfam" id="PF01408"/>
    </source>
</evidence>
<organism evidence="8 9">
    <name type="scientific">Scleroderma citrinum Foug A</name>
    <dbReference type="NCBI Taxonomy" id="1036808"/>
    <lineage>
        <taxon>Eukaryota</taxon>
        <taxon>Fungi</taxon>
        <taxon>Dikarya</taxon>
        <taxon>Basidiomycota</taxon>
        <taxon>Agaricomycotina</taxon>
        <taxon>Agaricomycetes</taxon>
        <taxon>Agaricomycetidae</taxon>
        <taxon>Boletales</taxon>
        <taxon>Sclerodermatineae</taxon>
        <taxon>Sclerodermataceae</taxon>
        <taxon>Scleroderma</taxon>
    </lineage>
</organism>
<dbReference type="InParanoid" id="A0A0C3DPA2"/>
<dbReference type="PANTHER" id="PTHR22604:SF105">
    <property type="entry name" value="TRANS-1,2-DIHYDROBENZENE-1,2-DIOL DEHYDROGENASE"/>
    <property type="match status" value="1"/>
</dbReference>
<evidence type="ECO:0000256" key="1">
    <source>
        <dbReference type="ARBA" id="ARBA00010928"/>
    </source>
</evidence>
<dbReference type="Pfam" id="PF22725">
    <property type="entry name" value="GFO_IDH_MocA_C3"/>
    <property type="match status" value="1"/>
</dbReference>
<dbReference type="Pfam" id="PF01408">
    <property type="entry name" value="GFO_IDH_MocA"/>
    <property type="match status" value="1"/>
</dbReference>
<protein>
    <recommendedName>
        <fullName evidence="3">D-xylose 1-dehydrogenase (NADP(+), D-xylono-1,5-lactone-forming)</fullName>
        <ecNumber evidence="3">1.1.1.179</ecNumber>
    </recommendedName>
    <alternativeName>
        <fullName evidence="4">D-xylose-NADP dehydrogenase</fullName>
    </alternativeName>
</protein>
<evidence type="ECO:0000313" key="9">
    <source>
        <dbReference type="Proteomes" id="UP000053989"/>
    </source>
</evidence>
<keyword evidence="2" id="KW-0560">Oxidoreductase</keyword>
<feature type="domain" description="Gfo/Idh/MocA-like oxidoreductase N-terminal" evidence="6">
    <location>
        <begin position="31"/>
        <end position="151"/>
    </location>
</feature>
<gene>
    <name evidence="8" type="ORF">SCLCIDRAFT_1192842</name>
</gene>
<dbReference type="HOGENOM" id="CLU_023194_5_2_1"/>
<dbReference type="GO" id="GO:0000166">
    <property type="term" value="F:nucleotide binding"/>
    <property type="evidence" value="ECO:0007669"/>
    <property type="project" value="InterPro"/>
</dbReference>
<evidence type="ECO:0000313" key="8">
    <source>
        <dbReference type="EMBL" id="KIM57821.1"/>
    </source>
</evidence>